<gene>
    <name evidence="2" type="ORF">CARUB_v10009460mg</name>
</gene>
<dbReference type="SMART" id="SM00256">
    <property type="entry name" value="FBOX"/>
    <property type="match status" value="1"/>
</dbReference>
<dbReference type="InterPro" id="IPR006527">
    <property type="entry name" value="F-box-assoc_dom_typ1"/>
</dbReference>
<dbReference type="STRING" id="81985.R0GQG0"/>
<reference evidence="3" key="1">
    <citation type="journal article" date="2013" name="Nat. Genet.">
        <title>The Capsella rubella genome and the genomic consequences of rapid mating system evolution.</title>
        <authorList>
            <person name="Slotte T."/>
            <person name="Hazzouri K.M."/>
            <person name="Agren J.A."/>
            <person name="Koenig D."/>
            <person name="Maumus F."/>
            <person name="Guo Y.L."/>
            <person name="Steige K."/>
            <person name="Platts A.E."/>
            <person name="Escobar J.S."/>
            <person name="Newman L.K."/>
            <person name="Wang W."/>
            <person name="Mandakova T."/>
            <person name="Vello E."/>
            <person name="Smith L.M."/>
            <person name="Henz S.R."/>
            <person name="Steffen J."/>
            <person name="Takuno S."/>
            <person name="Brandvain Y."/>
            <person name="Coop G."/>
            <person name="Andolfatto P."/>
            <person name="Hu T.T."/>
            <person name="Blanchette M."/>
            <person name="Clark R.M."/>
            <person name="Quesneville H."/>
            <person name="Nordborg M."/>
            <person name="Gaut B.S."/>
            <person name="Lysak M.A."/>
            <person name="Jenkins J."/>
            <person name="Grimwood J."/>
            <person name="Chapman J."/>
            <person name="Prochnik S."/>
            <person name="Shu S."/>
            <person name="Rokhsar D."/>
            <person name="Schmutz J."/>
            <person name="Weigel D."/>
            <person name="Wright S.I."/>
        </authorList>
    </citation>
    <scope>NUCLEOTIDE SEQUENCE [LARGE SCALE GENOMIC DNA]</scope>
    <source>
        <strain evidence="3">cv. Monte Gargano</strain>
    </source>
</reference>
<dbReference type="InterPro" id="IPR017451">
    <property type="entry name" value="F-box-assoc_interact_dom"/>
</dbReference>
<dbReference type="InterPro" id="IPR015915">
    <property type="entry name" value="Kelch-typ_b-propeller"/>
</dbReference>
<dbReference type="InterPro" id="IPR036047">
    <property type="entry name" value="F-box-like_dom_sf"/>
</dbReference>
<sequence>MLKRRRSSSSFVLKRHRSSVELLPHDVVELILERLPVKSLLRFKSVSKQWKSTIVSNRFQERQLIRRKQSRGPDVLFISLEEGEPPRRIDFGPSIVSTVKLPTSCSAVCYGSCDGLVCLHCVNTPGVVINPATRWQQSLPLSSFQQLKLDKFMKKDFPILHHKLGFGKDKVRGTYKPVWLYNSSEYGLDNVTTCEVFDFSTKAWRYLSPASPLRVLSYHKPVYLDGSLYWYTACEEETKILSLDLHTETFQVISKTPFPHVSNPHNYTMCILDNRLCVTEKNWSSQVIWSFDSSLGTWKQICSLDLTKTFSWLGEPECALIPIAILEKNKLLLHGRENLQAMVIHNLHTKSYDFVFKPTTGGDSVYYFQSLFSALSN</sequence>
<dbReference type="AlphaFoldDB" id="R0GQG0"/>
<dbReference type="KEGG" id="crb:17897141"/>
<evidence type="ECO:0000259" key="1">
    <source>
        <dbReference type="PROSITE" id="PS50181"/>
    </source>
</evidence>
<dbReference type="PANTHER" id="PTHR31672:SF13">
    <property type="entry name" value="F-BOX PROTEIN CPR30-LIKE"/>
    <property type="match status" value="1"/>
</dbReference>
<dbReference type="CDD" id="cd22157">
    <property type="entry name" value="F-box_AtFBW1-like"/>
    <property type="match status" value="1"/>
</dbReference>
<dbReference type="SUPFAM" id="SSF81383">
    <property type="entry name" value="F-box domain"/>
    <property type="match status" value="1"/>
</dbReference>
<dbReference type="NCBIfam" id="TIGR01640">
    <property type="entry name" value="F_box_assoc_1"/>
    <property type="match status" value="1"/>
</dbReference>
<keyword evidence="3" id="KW-1185">Reference proteome</keyword>
<proteinExistence type="predicted"/>
<dbReference type="Gene3D" id="1.20.1280.50">
    <property type="match status" value="1"/>
</dbReference>
<dbReference type="InterPro" id="IPR001810">
    <property type="entry name" value="F-box_dom"/>
</dbReference>
<dbReference type="PROSITE" id="PS50181">
    <property type="entry name" value="FBOX"/>
    <property type="match status" value="1"/>
</dbReference>
<feature type="domain" description="F-box" evidence="1">
    <location>
        <begin position="17"/>
        <end position="68"/>
    </location>
</feature>
<dbReference type="InterPro" id="IPR050796">
    <property type="entry name" value="SCF_F-box_component"/>
</dbReference>
<evidence type="ECO:0000313" key="2">
    <source>
        <dbReference type="EMBL" id="EOA37991.1"/>
    </source>
</evidence>
<accession>R0GQG0</accession>
<protein>
    <recommendedName>
        <fullName evidence="1">F-box domain-containing protein</fullName>
    </recommendedName>
</protein>
<dbReference type="Gene3D" id="2.120.10.80">
    <property type="entry name" value="Kelch-type beta propeller"/>
    <property type="match status" value="1"/>
</dbReference>
<organism evidence="2 3">
    <name type="scientific">Capsella rubella</name>
    <dbReference type="NCBI Taxonomy" id="81985"/>
    <lineage>
        <taxon>Eukaryota</taxon>
        <taxon>Viridiplantae</taxon>
        <taxon>Streptophyta</taxon>
        <taxon>Embryophyta</taxon>
        <taxon>Tracheophyta</taxon>
        <taxon>Spermatophyta</taxon>
        <taxon>Magnoliopsida</taxon>
        <taxon>eudicotyledons</taxon>
        <taxon>Gunneridae</taxon>
        <taxon>Pentapetalae</taxon>
        <taxon>rosids</taxon>
        <taxon>malvids</taxon>
        <taxon>Brassicales</taxon>
        <taxon>Brassicaceae</taxon>
        <taxon>Camelineae</taxon>
        <taxon>Capsella</taxon>
    </lineage>
</organism>
<dbReference type="Pfam" id="PF07734">
    <property type="entry name" value="FBA_1"/>
    <property type="match status" value="1"/>
</dbReference>
<dbReference type="SUPFAM" id="SSF117281">
    <property type="entry name" value="Kelch motif"/>
    <property type="match status" value="1"/>
</dbReference>
<dbReference type="PANTHER" id="PTHR31672">
    <property type="entry name" value="BNACNNG10540D PROTEIN"/>
    <property type="match status" value="1"/>
</dbReference>
<evidence type="ECO:0000313" key="3">
    <source>
        <dbReference type="Proteomes" id="UP000029121"/>
    </source>
</evidence>
<name>R0GQG0_9BRAS</name>
<dbReference type="EMBL" id="KB870805">
    <property type="protein sequence ID" value="EOA37991.1"/>
    <property type="molecule type" value="Genomic_DNA"/>
</dbReference>
<dbReference type="Proteomes" id="UP000029121">
    <property type="component" value="Unassembled WGS sequence"/>
</dbReference>
<dbReference type="OrthoDB" id="1059425at2759"/>
<dbReference type="Pfam" id="PF00646">
    <property type="entry name" value="F-box"/>
    <property type="match status" value="1"/>
</dbReference>